<name>A0A2R8CKD5_9GAMM</name>
<proteinExistence type="predicted"/>
<sequence length="119" mass="12454">MRIPPVAKSTVVCACILLLPGLLSSCSTAEQDNSQGGDTLVVTAGATDEPTARAHAMETGQHLCLSRGGRQASMVDMQTTPPAMTTMDDDSKASSTTDALEAATSEGDIWRAKLTLRCR</sequence>
<organism evidence="2 3">
    <name type="scientific">Kushneria phyllosphaerae</name>
    <dbReference type="NCBI Taxonomy" id="2100822"/>
    <lineage>
        <taxon>Bacteria</taxon>
        <taxon>Pseudomonadati</taxon>
        <taxon>Pseudomonadota</taxon>
        <taxon>Gammaproteobacteria</taxon>
        <taxon>Oceanospirillales</taxon>
        <taxon>Halomonadaceae</taxon>
        <taxon>Kushneria</taxon>
    </lineage>
</organism>
<protein>
    <submittedName>
        <fullName evidence="2">Uncharacterized protein</fullName>
    </submittedName>
</protein>
<dbReference type="PROSITE" id="PS51257">
    <property type="entry name" value="PROKAR_LIPOPROTEIN"/>
    <property type="match status" value="1"/>
</dbReference>
<feature type="chain" id="PRO_5015362485" evidence="1">
    <location>
        <begin position="30"/>
        <end position="119"/>
    </location>
</feature>
<dbReference type="AlphaFoldDB" id="A0A2R8CKD5"/>
<evidence type="ECO:0000313" key="3">
    <source>
        <dbReference type="Proteomes" id="UP000244934"/>
    </source>
</evidence>
<keyword evidence="3" id="KW-1185">Reference proteome</keyword>
<feature type="signal peptide" evidence="1">
    <location>
        <begin position="1"/>
        <end position="29"/>
    </location>
</feature>
<dbReference type="OrthoDB" id="6183877at2"/>
<accession>A0A2R8CKD5</accession>
<dbReference type="EMBL" id="ONZI01000002">
    <property type="protein sequence ID" value="SPJ33282.1"/>
    <property type="molecule type" value="Genomic_DNA"/>
</dbReference>
<keyword evidence="1" id="KW-0732">Signal</keyword>
<dbReference type="RefSeq" id="WP_108842140.1">
    <property type="nucleotide sequence ID" value="NZ_ONZI01000002.1"/>
</dbReference>
<dbReference type="Proteomes" id="UP000244934">
    <property type="component" value="Unassembled WGS sequence"/>
</dbReference>
<evidence type="ECO:0000256" key="1">
    <source>
        <dbReference type="SAM" id="SignalP"/>
    </source>
</evidence>
<gene>
    <name evidence="2" type="ORF">KSP9073_01287</name>
</gene>
<reference evidence="3" key="1">
    <citation type="submission" date="2018-03" db="EMBL/GenBank/DDBJ databases">
        <authorList>
            <person name="Navarro De La Torre S."/>
        </authorList>
    </citation>
    <scope>NUCLEOTIDE SEQUENCE [LARGE SCALE GENOMIC DNA]</scope>
    <source>
        <strain evidence="3">EAod3</strain>
    </source>
</reference>
<evidence type="ECO:0000313" key="2">
    <source>
        <dbReference type="EMBL" id="SPJ33282.1"/>
    </source>
</evidence>